<dbReference type="GO" id="GO:0005524">
    <property type="term" value="F:ATP binding"/>
    <property type="evidence" value="ECO:0007669"/>
    <property type="project" value="UniProtKB-KW"/>
</dbReference>
<evidence type="ECO:0000259" key="8">
    <source>
        <dbReference type="Pfam" id="PF17042"/>
    </source>
</evidence>
<reference evidence="9 10" key="1">
    <citation type="submission" date="2019-10" db="EMBL/GenBank/DDBJ databases">
        <title>Genomic analysis of Raineyella sp. CBA3103.</title>
        <authorList>
            <person name="Roh S.W."/>
        </authorList>
    </citation>
    <scope>NUCLEOTIDE SEQUENCE [LARGE SCALE GENOMIC DNA]</scope>
    <source>
        <strain evidence="9 10">CBA3103</strain>
    </source>
</reference>
<sequence length="465" mass="48191">MPSLGIIADDLTGATTVGALLARVGVDTVVLFDAGGVGELDGDHEAVIINSDSRALPGPEAYARVHHATQDLVDAGARLFSKRIDTTCRGGIGPEVEGMLSVLGDDYVAVVVPAMPQSRRIVVGGYSLIDSVLLARTPVAVDVRTPVTESNLRRLLAGQCSVAVGQVGIDAVLAGTDCLKAALVEERAAGARAILVDATSLEDVDTIALALVELGWKTVCVDPGPFTERMAIRSGVVPTRVPQERTTRLHCAESDRGTVLVVAGSATGTTNGQMNELRQVPGTEVVEIAIGPLIGEEAAFTAEAERAFDEVTRLMNLPTPPRVVMLGLESTLSGRVVDLAALERGAGLEPGTGPSRIPLRLGEIGRRAAVAIGCSLAGLYLTGGDVMVNTCKALGTRGLGLVDYVIPQADQGVVVGGPWDGIPVVCKGGLTGTPQTAVQCVNRIFDENNRSSCQEEVKENAAVSA</sequence>
<protein>
    <submittedName>
        <fullName evidence="9">Four-carbon acid sugar kinase family protein</fullName>
    </submittedName>
</protein>
<dbReference type="InterPro" id="IPR037051">
    <property type="entry name" value="4-carb_acid_sugar_kinase_N_sf"/>
</dbReference>
<evidence type="ECO:0000259" key="7">
    <source>
        <dbReference type="Pfam" id="PF07005"/>
    </source>
</evidence>
<gene>
    <name evidence="9" type="ORF">Rai3103_05850</name>
</gene>
<keyword evidence="5" id="KW-0067">ATP-binding</keyword>
<dbReference type="InterPro" id="IPR042213">
    <property type="entry name" value="NBD_C_sf"/>
</dbReference>
<evidence type="ECO:0000256" key="6">
    <source>
        <dbReference type="ARBA" id="ARBA00023277"/>
    </source>
</evidence>
<dbReference type="Proteomes" id="UP000386847">
    <property type="component" value="Chromosome"/>
</dbReference>
<keyword evidence="3" id="KW-0547">Nucleotide-binding</keyword>
<dbReference type="AlphaFoldDB" id="A0A5Q2FEW6"/>
<name>A0A5Q2FEW6_9ACTN</name>
<keyword evidence="10" id="KW-1185">Reference proteome</keyword>
<evidence type="ECO:0000256" key="4">
    <source>
        <dbReference type="ARBA" id="ARBA00022777"/>
    </source>
</evidence>
<dbReference type="GO" id="GO:0016301">
    <property type="term" value="F:kinase activity"/>
    <property type="evidence" value="ECO:0007669"/>
    <property type="project" value="UniProtKB-KW"/>
</dbReference>
<dbReference type="RefSeq" id="WP_153571796.1">
    <property type="nucleotide sequence ID" value="NZ_CP045725.1"/>
</dbReference>
<keyword evidence="6" id="KW-0119">Carbohydrate metabolism</keyword>
<organism evidence="9 10">
    <name type="scientific">Raineyella fluvialis</name>
    <dbReference type="NCBI Taxonomy" id="2662261"/>
    <lineage>
        <taxon>Bacteria</taxon>
        <taxon>Bacillati</taxon>
        <taxon>Actinomycetota</taxon>
        <taxon>Actinomycetes</taxon>
        <taxon>Propionibacteriales</taxon>
        <taxon>Propionibacteriaceae</taxon>
        <taxon>Raineyella</taxon>
    </lineage>
</organism>
<evidence type="ECO:0000256" key="2">
    <source>
        <dbReference type="ARBA" id="ARBA00022679"/>
    </source>
</evidence>
<dbReference type="Gene3D" id="3.40.980.20">
    <property type="entry name" value="Four-carbon acid sugar kinase, nucleotide binding domain"/>
    <property type="match status" value="1"/>
</dbReference>
<dbReference type="EMBL" id="CP045725">
    <property type="protein sequence ID" value="QGF23265.1"/>
    <property type="molecule type" value="Genomic_DNA"/>
</dbReference>
<proteinExistence type="inferred from homology"/>
<evidence type="ECO:0000313" key="9">
    <source>
        <dbReference type="EMBL" id="QGF23265.1"/>
    </source>
</evidence>
<comment type="similarity">
    <text evidence="1">Belongs to the four-carbon acid sugar kinase family.</text>
</comment>
<evidence type="ECO:0000313" key="10">
    <source>
        <dbReference type="Proteomes" id="UP000386847"/>
    </source>
</evidence>
<dbReference type="SUPFAM" id="SSF142764">
    <property type="entry name" value="YgbK-like"/>
    <property type="match status" value="1"/>
</dbReference>
<keyword evidence="4 9" id="KW-0418">Kinase</keyword>
<evidence type="ECO:0000256" key="5">
    <source>
        <dbReference type="ARBA" id="ARBA00022840"/>
    </source>
</evidence>
<dbReference type="InterPro" id="IPR010737">
    <property type="entry name" value="4-carb_acid_sugar_kinase_N"/>
</dbReference>
<evidence type="ECO:0000256" key="1">
    <source>
        <dbReference type="ARBA" id="ARBA00005715"/>
    </source>
</evidence>
<dbReference type="Gene3D" id="3.40.50.10840">
    <property type="entry name" value="Putative sugar-binding, N-terminal domain"/>
    <property type="match status" value="1"/>
</dbReference>
<dbReference type="Pfam" id="PF07005">
    <property type="entry name" value="SBD_N"/>
    <property type="match status" value="1"/>
</dbReference>
<dbReference type="Pfam" id="PF17042">
    <property type="entry name" value="NBD_C"/>
    <property type="match status" value="1"/>
</dbReference>
<evidence type="ECO:0000256" key="3">
    <source>
        <dbReference type="ARBA" id="ARBA00022741"/>
    </source>
</evidence>
<dbReference type="InterPro" id="IPR031475">
    <property type="entry name" value="NBD_C"/>
</dbReference>
<accession>A0A5Q2FEW6</accession>
<feature type="domain" description="Four-carbon acid sugar kinase N-terminal" evidence="7">
    <location>
        <begin position="4"/>
        <end position="228"/>
    </location>
</feature>
<feature type="domain" description="Four-carbon acid sugar kinase nucleotide binding" evidence="8">
    <location>
        <begin position="260"/>
        <end position="436"/>
    </location>
</feature>
<dbReference type="KEGG" id="rain:Rai3103_05850"/>
<keyword evidence="2" id="KW-0808">Transferase</keyword>